<dbReference type="AlphaFoldDB" id="A0A5M6D5L4"/>
<feature type="transmembrane region" description="Helical" evidence="1">
    <location>
        <begin position="12"/>
        <end position="43"/>
    </location>
</feature>
<evidence type="ECO:0000313" key="3">
    <source>
        <dbReference type="Proteomes" id="UP000324479"/>
    </source>
</evidence>
<gene>
    <name evidence="2" type="ORF">FYK55_14800</name>
</gene>
<keyword evidence="1" id="KW-0472">Membrane</keyword>
<dbReference type="RefSeq" id="WP_150077198.1">
    <property type="nucleotide sequence ID" value="NZ_VWOX01000007.1"/>
</dbReference>
<evidence type="ECO:0000313" key="2">
    <source>
        <dbReference type="EMBL" id="KAA5542781.1"/>
    </source>
</evidence>
<name>A0A5M6D5L4_9BACT</name>
<accession>A0A5M6D5L4</accession>
<feature type="transmembrane region" description="Helical" evidence="1">
    <location>
        <begin position="157"/>
        <end position="176"/>
    </location>
</feature>
<proteinExistence type="predicted"/>
<feature type="transmembrane region" description="Helical" evidence="1">
    <location>
        <begin position="55"/>
        <end position="81"/>
    </location>
</feature>
<keyword evidence="1" id="KW-1133">Transmembrane helix</keyword>
<feature type="transmembrane region" description="Helical" evidence="1">
    <location>
        <begin position="116"/>
        <end position="136"/>
    </location>
</feature>
<feature type="transmembrane region" description="Helical" evidence="1">
    <location>
        <begin position="88"/>
        <end position="110"/>
    </location>
</feature>
<keyword evidence="1" id="KW-0812">Transmembrane</keyword>
<sequence length="179" mass="18245">MEKESGRTKGGIRILASSIGGILGAFAGSVIAAPVFFLIGNWLVPAQEFGPLGGIIGAILIGIPIGGMAGGLLGIGVTTVLSGAPNRIVSYSMSAFGLLIGSIAGMLVSFKQELLLVTYITSIAGLFIGCVTGVWISTPAQTDSLLRLKSGLLQATIISTILVGVVAACVFLAWIARHF</sequence>
<protein>
    <submittedName>
        <fullName evidence="2">Uncharacterized protein</fullName>
    </submittedName>
</protein>
<comment type="caution">
    <text evidence="2">The sequence shown here is derived from an EMBL/GenBank/DDBJ whole genome shotgun (WGS) entry which is preliminary data.</text>
</comment>
<dbReference type="Proteomes" id="UP000324479">
    <property type="component" value="Unassembled WGS sequence"/>
</dbReference>
<dbReference type="EMBL" id="VWOX01000007">
    <property type="protein sequence ID" value="KAA5542781.1"/>
    <property type="molecule type" value="Genomic_DNA"/>
</dbReference>
<reference evidence="2 3" key="1">
    <citation type="submission" date="2019-08" db="EMBL/GenBank/DDBJ databases">
        <authorList>
            <person name="Dhanesh K."/>
            <person name="Kumar G."/>
            <person name="Sasikala C."/>
            <person name="Venkata Ramana C."/>
        </authorList>
    </citation>
    <scope>NUCLEOTIDE SEQUENCE [LARGE SCALE GENOMIC DNA]</scope>
    <source>
        <strain evidence="2 3">JC645</strain>
    </source>
</reference>
<organism evidence="2 3">
    <name type="scientific">Roseiconus nitratireducens</name>
    <dbReference type="NCBI Taxonomy" id="2605748"/>
    <lineage>
        <taxon>Bacteria</taxon>
        <taxon>Pseudomonadati</taxon>
        <taxon>Planctomycetota</taxon>
        <taxon>Planctomycetia</taxon>
        <taxon>Pirellulales</taxon>
        <taxon>Pirellulaceae</taxon>
        <taxon>Roseiconus</taxon>
    </lineage>
</organism>
<keyword evidence="3" id="KW-1185">Reference proteome</keyword>
<evidence type="ECO:0000256" key="1">
    <source>
        <dbReference type="SAM" id="Phobius"/>
    </source>
</evidence>